<sequence>MSAIRDLVGGGDAGCAAPDERAGSTNPLGRLADAVLGDRKSQGRRPEHLRGGPGPPGADGGVAFADQFLSEQALRGNLLGADDPHFSTLPGGPTTRGAPPLGSFGGAEDVEEFLRYREALDASAARAPPGAARHPAGPMPPPPDHPALTAALRSAVATTTPDASPRTTHPPPPPPPGDLRELSPLEKTTIRDRSAIMARHLNGASEAEVRARLARALSPLRIDAGLADARGMMDGPREFARMRVGEAAGAGSGAGARSGGAAWANEYAAARGGGSETAGEKNEWASEFAEQQTPGGAWASEFREAQDATATEAAREGGPTAAQAETAAQARGLVETLSQNADPKFQNSEFLRFMSRMSKGEIVVEGDAVKETGFANVPDEWAKEFEDHVSSRPDWINENVWDQVAKEDQALKRAERSTYVFTDPNPYLGRADALELGKRLFREGNLSEASLALEAAVRADASLCEAWRLLGTTHAENDDDRRAIAAMTKANEADPTDANVLLALGVSHTNELDDAEATGYMRAWLRQQPRFAAIEAEHEASNAASGVTDTPASVLHLFKRAAAVAPNDADVLSVLGVLAHLVRDYDAAVDAFNAALRVAPSDYSLWNKLGATQANSARSADAMSAYQRALDLKPNYVRAWCNMGIGYANQGKYEESVKYYVRALSMNPNAESAWGYLRISLGCCGRIELMEAVDRKDLEVLQREFPL</sequence>
<dbReference type="SMART" id="SM00028">
    <property type="entry name" value="TPR"/>
    <property type="match status" value="4"/>
</dbReference>
<feature type="repeat" description="TPR" evidence="8">
    <location>
        <begin position="603"/>
        <end position="636"/>
    </location>
</feature>
<evidence type="ECO:0000256" key="3">
    <source>
        <dbReference type="ARBA" id="ARBA00005348"/>
    </source>
</evidence>
<evidence type="ECO:0000256" key="9">
    <source>
        <dbReference type="SAM" id="MobiDB-lite"/>
    </source>
</evidence>
<feature type="compositionally biased region" description="Polar residues" evidence="9">
    <location>
        <begin position="156"/>
        <end position="167"/>
    </location>
</feature>
<evidence type="ECO:0000256" key="2">
    <source>
        <dbReference type="ARBA" id="ARBA00004496"/>
    </source>
</evidence>
<dbReference type="eggNOG" id="KOG1125">
    <property type="taxonomic scope" value="Eukaryota"/>
</dbReference>
<keyword evidence="4" id="KW-0963">Cytoplasm</keyword>
<dbReference type="OrthoDB" id="10006023at2759"/>
<dbReference type="STRING" id="564608.C1MMJ7"/>
<feature type="repeat" description="TPR" evidence="8">
    <location>
        <begin position="569"/>
        <end position="602"/>
    </location>
</feature>
<name>C1MMJ7_MICPC</name>
<feature type="compositionally biased region" description="Low complexity" evidence="9">
    <location>
        <begin position="124"/>
        <end position="136"/>
    </location>
</feature>
<dbReference type="GO" id="GO:0005052">
    <property type="term" value="F:peroxisome matrix targeting signal-1 binding"/>
    <property type="evidence" value="ECO:0007669"/>
    <property type="project" value="TreeGrafter"/>
</dbReference>
<dbReference type="GeneID" id="9682857"/>
<evidence type="ECO:0000256" key="1">
    <source>
        <dbReference type="ARBA" id="ARBA00004275"/>
    </source>
</evidence>
<evidence type="ECO:0000256" key="4">
    <source>
        <dbReference type="ARBA" id="ARBA00022490"/>
    </source>
</evidence>
<dbReference type="InterPro" id="IPR011990">
    <property type="entry name" value="TPR-like_helical_dom_sf"/>
</dbReference>
<evidence type="ECO:0000256" key="5">
    <source>
        <dbReference type="ARBA" id="ARBA00022737"/>
    </source>
</evidence>
<dbReference type="KEGG" id="mpp:MICPUCDRAFT_45395"/>
<dbReference type="Pfam" id="PF00515">
    <property type="entry name" value="TPR_1"/>
    <property type="match status" value="1"/>
</dbReference>
<comment type="subcellular location">
    <subcellularLocation>
        <location evidence="2">Cytoplasm</location>
    </subcellularLocation>
    <subcellularLocation>
        <location evidence="1">Peroxisome</location>
    </subcellularLocation>
</comment>
<dbReference type="GO" id="GO:0005778">
    <property type="term" value="C:peroxisomal membrane"/>
    <property type="evidence" value="ECO:0007669"/>
    <property type="project" value="TreeGrafter"/>
</dbReference>
<keyword evidence="7" id="KW-0576">Peroxisome</keyword>
<accession>C1MMJ7</accession>
<dbReference type="EMBL" id="GG663737">
    <property type="protein sequence ID" value="EEH58585.1"/>
    <property type="molecule type" value="Genomic_DNA"/>
</dbReference>
<evidence type="ECO:0000256" key="6">
    <source>
        <dbReference type="ARBA" id="ARBA00022803"/>
    </source>
</evidence>
<keyword evidence="6 8" id="KW-0802">TPR repeat</keyword>
<feature type="region of interest" description="Disordered" evidence="9">
    <location>
        <begin position="1"/>
        <end position="59"/>
    </location>
</feature>
<dbReference type="InterPro" id="IPR019734">
    <property type="entry name" value="TPR_rpt"/>
</dbReference>
<organism evidence="11">
    <name type="scientific">Micromonas pusilla (strain CCMP1545)</name>
    <name type="common">Picoplanktonic green alga</name>
    <dbReference type="NCBI Taxonomy" id="564608"/>
    <lineage>
        <taxon>Eukaryota</taxon>
        <taxon>Viridiplantae</taxon>
        <taxon>Chlorophyta</taxon>
        <taxon>Mamiellophyceae</taxon>
        <taxon>Mamiellales</taxon>
        <taxon>Mamiellaceae</taxon>
        <taxon>Micromonas</taxon>
    </lineage>
</organism>
<dbReference type="GO" id="GO:0005829">
    <property type="term" value="C:cytosol"/>
    <property type="evidence" value="ECO:0007669"/>
    <property type="project" value="TreeGrafter"/>
</dbReference>
<protein>
    <submittedName>
        <fullName evidence="10">Peroxisomal protein importer family</fullName>
    </submittedName>
</protein>
<dbReference type="AlphaFoldDB" id="C1MMJ7"/>
<feature type="repeat" description="TPR" evidence="8">
    <location>
        <begin position="637"/>
        <end position="670"/>
    </location>
</feature>
<dbReference type="InterPro" id="IPR024111">
    <property type="entry name" value="PEX5/PEX5L"/>
</dbReference>
<evidence type="ECO:0000256" key="8">
    <source>
        <dbReference type="PROSITE-ProRule" id="PRU00339"/>
    </source>
</evidence>
<feature type="repeat" description="TPR" evidence="8">
    <location>
        <begin position="464"/>
        <end position="497"/>
    </location>
</feature>
<dbReference type="SUPFAM" id="SSF48452">
    <property type="entry name" value="TPR-like"/>
    <property type="match status" value="1"/>
</dbReference>
<dbReference type="PROSITE" id="PS50005">
    <property type="entry name" value="TPR"/>
    <property type="match status" value="4"/>
</dbReference>
<keyword evidence="11" id="KW-1185">Reference proteome</keyword>
<feature type="compositionally biased region" description="Basic and acidic residues" evidence="9">
    <location>
        <begin position="36"/>
        <end position="50"/>
    </location>
</feature>
<evidence type="ECO:0000313" key="11">
    <source>
        <dbReference type="Proteomes" id="UP000001876"/>
    </source>
</evidence>
<dbReference type="PANTHER" id="PTHR10130">
    <property type="entry name" value="PEROXISOMAL TARGETING SIGNAL 1 RECEPTOR PEX5"/>
    <property type="match status" value="1"/>
</dbReference>
<feature type="region of interest" description="Disordered" evidence="9">
    <location>
        <begin position="124"/>
        <end position="183"/>
    </location>
</feature>
<keyword evidence="5" id="KW-0677">Repeat</keyword>
<dbReference type="Pfam" id="PF13432">
    <property type="entry name" value="TPR_16"/>
    <property type="match status" value="2"/>
</dbReference>
<dbReference type="OMA" id="RISLGCC"/>
<evidence type="ECO:0000313" key="10">
    <source>
        <dbReference type="EMBL" id="EEH58585.1"/>
    </source>
</evidence>
<feature type="compositionally biased region" description="Pro residues" evidence="9">
    <location>
        <begin position="168"/>
        <end position="177"/>
    </location>
</feature>
<dbReference type="PROSITE" id="PS50293">
    <property type="entry name" value="TPR_REGION"/>
    <property type="match status" value="1"/>
</dbReference>
<gene>
    <name evidence="10" type="ORF">MICPUCDRAFT_45395</name>
</gene>
<dbReference type="RefSeq" id="XP_003056940.1">
    <property type="nucleotide sequence ID" value="XM_003056894.1"/>
</dbReference>
<dbReference type="Proteomes" id="UP000001876">
    <property type="component" value="Unassembled WGS sequence"/>
</dbReference>
<dbReference type="GO" id="GO:0016560">
    <property type="term" value="P:protein import into peroxisome matrix, docking"/>
    <property type="evidence" value="ECO:0007669"/>
    <property type="project" value="TreeGrafter"/>
</dbReference>
<evidence type="ECO:0000256" key="7">
    <source>
        <dbReference type="ARBA" id="ARBA00023140"/>
    </source>
</evidence>
<dbReference type="PANTHER" id="PTHR10130:SF0">
    <property type="entry name" value="GH08708P"/>
    <property type="match status" value="1"/>
</dbReference>
<comment type="similarity">
    <text evidence="3">Belongs to the peroxisomal targeting signal receptor family.</text>
</comment>
<dbReference type="Gene3D" id="1.25.40.10">
    <property type="entry name" value="Tetratricopeptide repeat domain"/>
    <property type="match status" value="1"/>
</dbReference>
<reference evidence="10 11" key="1">
    <citation type="journal article" date="2009" name="Science">
        <title>Green evolution and dynamic adaptations revealed by genomes of the marine picoeukaryotes Micromonas.</title>
        <authorList>
            <person name="Worden A.Z."/>
            <person name="Lee J.H."/>
            <person name="Mock T."/>
            <person name="Rouze P."/>
            <person name="Simmons M.P."/>
            <person name="Aerts A.L."/>
            <person name="Allen A.E."/>
            <person name="Cuvelier M.L."/>
            <person name="Derelle E."/>
            <person name="Everett M.V."/>
            <person name="Foulon E."/>
            <person name="Grimwood J."/>
            <person name="Gundlach H."/>
            <person name="Henrissat B."/>
            <person name="Napoli C."/>
            <person name="McDonald S.M."/>
            <person name="Parker M.S."/>
            <person name="Rombauts S."/>
            <person name="Salamov A."/>
            <person name="Von Dassow P."/>
            <person name="Badger J.H."/>
            <person name="Coutinho P.M."/>
            <person name="Demir E."/>
            <person name="Dubchak I."/>
            <person name="Gentemann C."/>
            <person name="Eikrem W."/>
            <person name="Gready J.E."/>
            <person name="John U."/>
            <person name="Lanier W."/>
            <person name="Lindquist E.A."/>
            <person name="Lucas S."/>
            <person name="Mayer K.F."/>
            <person name="Moreau H."/>
            <person name="Not F."/>
            <person name="Otillar R."/>
            <person name="Panaud O."/>
            <person name="Pangilinan J."/>
            <person name="Paulsen I."/>
            <person name="Piegu B."/>
            <person name="Poliakov A."/>
            <person name="Robbens S."/>
            <person name="Schmutz J."/>
            <person name="Toulza E."/>
            <person name="Wyss T."/>
            <person name="Zelensky A."/>
            <person name="Zhou K."/>
            <person name="Armbrust E.V."/>
            <person name="Bhattacharya D."/>
            <person name="Goodenough U.W."/>
            <person name="Van de Peer Y."/>
            <person name="Grigoriev I.V."/>
        </authorList>
    </citation>
    <scope>NUCLEOTIDE SEQUENCE [LARGE SCALE GENOMIC DNA]</scope>
    <source>
        <strain evidence="10 11">CCMP1545</strain>
    </source>
</reference>
<proteinExistence type="inferred from homology"/>